<sequence>MLRILILIGVFLGSFSNTNAQNSNTIHWKTFPELESALKENPKPIFIFFHAQWCAYCKKIQRQVFTKPDVINLINNKYYAVHMDVESQDSIVFEHTVFTNTQALTKRNGIHDIPLLLASRTEYPFSLPATVILNKDFTVRQRVFEYYTSKELVLLLK</sequence>
<feature type="signal peptide" evidence="2">
    <location>
        <begin position="1"/>
        <end position="20"/>
    </location>
</feature>
<evidence type="ECO:0000313" key="3">
    <source>
        <dbReference type="EMBL" id="QDO94463.1"/>
    </source>
</evidence>
<dbReference type="Proteomes" id="UP000319209">
    <property type="component" value="Chromosome"/>
</dbReference>
<evidence type="ECO:0000313" key="4">
    <source>
        <dbReference type="Proteomes" id="UP000319209"/>
    </source>
</evidence>
<proteinExistence type="predicted"/>
<keyword evidence="2" id="KW-0732">Signal</keyword>
<evidence type="ECO:0000256" key="2">
    <source>
        <dbReference type="SAM" id="SignalP"/>
    </source>
</evidence>
<organism evidence="3 4">
    <name type="scientific">Formosa sediminum</name>
    <dbReference type="NCBI Taxonomy" id="2594004"/>
    <lineage>
        <taxon>Bacteria</taxon>
        <taxon>Pseudomonadati</taxon>
        <taxon>Bacteroidota</taxon>
        <taxon>Flavobacteriia</taxon>
        <taxon>Flavobacteriales</taxon>
        <taxon>Flavobacteriaceae</taxon>
        <taxon>Formosa</taxon>
    </lineage>
</organism>
<evidence type="ECO:0000256" key="1">
    <source>
        <dbReference type="ARBA" id="ARBA00023284"/>
    </source>
</evidence>
<keyword evidence="4" id="KW-1185">Reference proteome</keyword>
<dbReference type="Gene3D" id="3.40.30.10">
    <property type="entry name" value="Glutaredoxin"/>
    <property type="match status" value="1"/>
</dbReference>
<protein>
    <submittedName>
        <fullName evidence="3">DUF255 domain-containing protein</fullName>
    </submittedName>
</protein>
<dbReference type="KEGG" id="fop:FNB79_10975"/>
<dbReference type="Pfam" id="PF13899">
    <property type="entry name" value="Thioredoxin_7"/>
    <property type="match status" value="1"/>
</dbReference>
<dbReference type="OrthoDB" id="9811036at2"/>
<dbReference type="RefSeq" id="WP_143381348.1">
    <property type="nucleotide sequence ID" value="NZ_CP041637.1"/>
</dbReference>
<dbReference type="EMBL" id="CP041637">
    <property type="protein sequence ID" value="QDO94463.1"/>
    <property type="molecule type" value="Genomic_DNA"/>
</dbReference>
<reference evidence="3 4" key="1">
    <citation type="submission" date="2019-07" db="EMBL/GenBank/DDBJ databases">
        <title>Genome sequencing for Formosa sp. PS13.</title>
        <authorList>
            <person name="Park S.-J."/>
        </authorList>
    </citation>
    <scope>NUCLEOTIDE SEQUENCE [LARGE SCALE GENOMIC DNA]</scope>
    <source>
        <strain evidence="3 4">PS13</strain>
    </source>
</reference>
<dbReference type="InterPro" id="IPR017937">
    <property type="entry name" value="Thioredoxin_CS"/>
</dbReference>
<keyword evidence="1" id="KW-0676">Redox-active center</keyword>
<feature type="chain" id="PRO_5021954526" evidence="2">
    <location>
        <begin position="21"/>
        <end position="157"/>
    </location>
</feature>
<dbReference type="PROSITE" id="PS00194">
    <property type="entry name" value="THIOREDOXIN_1"/>
    <property type="match status" value="1"/>
</dbReference>
<gene>
    <name evidence="3" type="ORF">FNB79_10975</name>
</gene>
<dbReference type="AlphaFoldDB" id="A0A516GSH2"/>
<dbReference type="InterPro" id="IPR036249">
    <property type="entry name" value="Thioredoxin-like_sf"/>
</dbReference>
<accession>A0A516GSH2</accession>
<dbReference type="SUPFAM" id="SSF52833">
    <property type="entry name" value="Thioredoxin-like"/>
    <property type="match status" value="1"/>
</dbReference>
<name>A0A516GSH2_9FLAO</name>